<dbReference type="Proteomes" id="UP000467841">
    <property type="component" value="Unassembled WGS sequence"/>
</dbReference>
<feature type="compositionally biased region" description="Basic residues" evidence="1">
    <location>
        <begin position="403"/>
        <end position="414"/>
    </location>
</feature>
<evidence type="ECO:0000256" key="1">
    <source>
        <dbReference type="SAM" id="MobiDB-lite"/>
    </source>
</evidence>
<feature type="compositionally biased region" description="Basic and acidic residues" evidence="1">
    <location>
        <begin position="535"/>
        <end position="552"/>
    </location>
</feature>
<proteinExistence type="predicted"/>
<dbReference type="EMBL" id="CACVBM020000455">
    <property type="protein sequence ID" value="CAA7019562.1"/>
    <property type="molecule type" value="Genomic_DNA"/>
</dbReference>
<accession>A0A6D2I082</accession>
<dbReference type="PANTHER" id="PTHR31099:SF28">
    <property type="entry name" value="F5J5.12"/>
    <property type="match status" value="1"/>
</dbReference>
<sequence>MENFLLSLDLLRVIEMDSQDRKGKGIATGDGDDTKRRARSSGNPDRLLGEAIRADAAETRRRKAAEADAAAEAERVVERAEMEEAIRVAAEADRREAAEKRMKARIERDLYDDYDSEDGYHDGIPSDDSDADSERDDEEVPGCPRLTGIPEIIEMPEHAESKLPCITDGQTWMTPEILKALTKRVGFSGCIQFRIPKEHERPYDAPPGWICVYECFFTEYGMKFPLPFLLLKFASERGVAVSQLTHGVFRHMVFTEALAKAANITFDRYLFENVTDLRAGSKWEGNFKRFHTAMRNRIVFGDYRDRIPDWKRYFFFVKISKASVGNFKSEQIKTDWVSSPDPLRRARQSAALKNKFNALRDLSHRIWPEVVEKLDREKRERKEKKEGRSKPAVPVTPISGRSPRLKKKPMGIRKRTAIPIDDVVVASEPAFKKKRVESPKPGDSPSPSLRSSSITASARRTSSSAPEKIPEGVVELDSPPSNRDDDASRRSEDAPRRDDDAMIPPGGTSPVWEEEFLTSRDDGPSFVRGGGFGGDESHRRPDDEAVSRRSEARGSAPRPNLDSKDVGMPPKPDPEDYNAHSFEMRWYGTGPLMEDRDASGGKTWSSKVHPTWGVPREGLALRDEFDEAAQHHVMSGGKFAALIQKYETALRRLRTKPLRCGGSRRKAKMLIRGGRFNAGTNLALESKVAAEQGDREDSRTPGVADQLRAQAGDLEEKASGCRGFCC</sequence>
<dbReference type="AlphaFoldDB" id="A0A6D2I082"/>
<organism evidence="2 3">
    <name type="scientific">Microthlaspi erraticum</name>
    <dbReference type="NCBI Taxonomy" id="1685480"/>
    <lineage>
        <taxon>Eukaryota</taxon>
        <taxon>Viridiplantae</taxon>
        <taxon>Streptophyta</taxon>
        <taxon>Embryophyta</taxon>
        <taxon>Tracheophyta</taxon>
        <taxon>Spermatophyta</taxon>
        <taxon>Magnoliopsida</taxon>
        <taxon>eudicotyledons</taxon>
        <taxon>Gunneridae</taxon>
        <taxon>Pentapetalae</taxon>
        <taxon>rosids</taxon>
        <taxon>malvids</taxon>
        <taxon>Brassicales</taxon>
        <taxon>Brassicaceae</taxon>
        <taxon>Coluteocarpeae</taxon>
        <taxon>Microthlaspi</taxon>
    </lineage>
</organism>
<comment type="caution">
    <text evidence="2">The sequence shown here is derived from an EMBL/GenBank/DDBJ whole genome shotgun (WGS) entry which is preliminary data.</text>
</comment>
<reference evidence="2" key="1">
    <citation type="submission" date="2020-01" db="EMBL/GenBank/DDBJ databases">
        <authorList>
            <person name="Mishra B."/>
        </authorList>
    </citation>
    <scope>NUCLEOTIDE SEQUENCE [LARGE SCALE GENOMIC DNA]</scope>
</reference>
<feature type="compositionally biased region" description="Basic and acidic residues" evidence="1">
    <location>
        <begin position="376"/>
        <end position="389"/>
    </location>
</feature>
<feature type="region of interest" description="Disordered" evidence="1">
    <location>
        <begin position="113"/>
        <end position="148"/>
    </location>
</feature>
<feature type="region of interest" description="Disordered" evidence="1">
    <location>
        <begin position="19"/>
        <end position="53"/>
    </location>
</feature>
<protein>
    <submittedName>
        <fullName evidence="2">Uncharacterized protein</fullName>
    </submittedName>
</protein>
<gene>
    <name evidence="2" type="ORF">MERR_LOCUS6797</name>
</gene>
<feature type="compositionally biased region" description="Low complexity" evidence="1">
    <location>
        <begin position="445"/>
        <end position="466"/>
    </location>
</feature>
<keyword evidence="3" id="KW-1185">Reference proteome</keyword>
<feature type="region of interest" description="Disordered" evidence="1">
    <location>
        <begin position="376"/>
        <end position="414"/>
    </location>
</feature>
<name>A0A6D2I082_9BRAS</name>
<feature type="compositionally biased region" description="Acidic residues" evidence="1">
    <location>
        <begin position="125"/>
        <end position="140"/>
    </location>
</feature>
<feature type="compositionally biased region" description="Basic and acidic residues" evidence="1">
    <location>
        <begin position="482"/>
        <end position="500"/>
    </location>
</feature>
<dbReference type="PANTHER" id="PTHR31099">
    <property type="entry name" value="OS06G0165300 PROTEIN"/>
    <property type="match status" value="1"/>
</dbReference>
<evidence type="ECO:0000313" key="3">
    <source>
        <dbReference type="Proteomes" id="UP000467841"/>
    </source>
</evidence>
<evidence type="ECO:0000313" key="2">
    <source>
        <dbReference type="EMBL" id="CAA7019562.1"/>
    </source>
</evidence>
<feature type="region of interest" description="Disordered" evidence="1">
    <location>
        <begin position="432"/>
        <end position="577"/>
    </location>
</feature>